<dbReference type="SUPFAM" id="SSF51445">
    <property type="entry name" value="(Trans)glycosidases"/>
    <property type="match status" value="1"/>
</dbReference>
<keyword evidence="3" id="KW-0326">Glycosidase</keyword>
<dbReference type="InterPro" id="IPR019800">
    <property type="entry name" value="Glyco_hydro_3_AS"/>
</dbReference>
<accession>D7CXW2</accession>
<reference evidence="5 6" key="2">
    <citation type="journal article" date="2011" name="Stand. Genomic Sci.">
        <title>Complete genome sequence of Truepera radiovictrix type strain (RQ-24).</title>
        <authorList>
            <person name="Ivanova N."/>
            <person name="Rohde C."/>
            <person name="Munk C."/>
            <person name="Nolan M."/>
            <person name="Lucas S."/>
            <person name="Del Rio T.G."/>
            <person name="Tice H."/>
            <person name="Deshpande S."/>
            <person name="Cheng J.F."/>
            <person name="Tapia R."/>
            <person name="Han C."/>
            <person name="Goodwin L."/>
            <person name="Pitluck S."/>
            <person name="Liolios K."/>
            <person name="Mavromatis K."/>
            <person name="Mikhailova N."/>
            <person name="Pati A."/>
            <person name="Chen A."/>
            <person name="Palaniappan K."/>
            <person name="Land M."/>
            <person name="Hauser L."/>
            <person name="Chang Y.J."/>
            <person name="Jeffries C.D."/>
            <person name="Brambilla E."/>
            <person name="Rohde M."/>
            <person name="Goker M."/>
            <person name="Tindall B.J."/>
            <person name="Woyke T."/>
            <person name="Bristow J."/>
            <person name="Eisen J.A."/>
            <person name="Markowitz V."/>
            <person name="Hugenholtz P."/>
            <person name="Kyrpides N.C."/>
            <person name="Klenk H.P."/>
            <person name="Lapidus A."/>
        </authorList>
    </citation>
    <scope>NUCLEOTIDE SEQUENCE [LARGE SCALE GENOMIC DNA]</scope>
    <source>
        <strain evidence="6">DSM 17093 / CIP 108686 / LMG 22925 / RQ-24</strain>
    </source>
</reference>
<dbReference type="Gene3D" id="3.20.20.300">
    <property type="entry name" value="Glycoside hydrolase, family 3, N-terminal domain"/>
    <property type="match status" value="1"/>
</dbReference>
<dbReference type="KEGG" id="tra:Trad_0181"/>
<dbReference type="PANTHER" id="PTHR30480:SF16">
    <property type="entry name" value="GLYCOSIDE HYDROLASE FAMILY 3 DOMAIN PROTEIN"/>
    <property type="match status" value="1"/>
</dbReference>
<gene>
    <name evidence="5" type="ordered locus">Trad_0181</name>
</gene>
<dbReference type="GO" id="GO:0009254">
    <property type="term" value="P:peptidoglycan turnover"/>
    <property type="evidence" value="ECO:0007669"/>
    <property type="project" value="TreeGrafter"/>
</dbReference>
<evidence type="ECO:0000313" key="6">
    <source>
        <dbReference type="Proteomes" id="UP000000379"/>
    </source>
</evidence>
<dbReference type="AlphaFoldDB" id="D7CXW2"/>
<dbReference type="eggNOG" id="COG1472">
    <property type="taxonomic scope" value="Bacteria"/>
</dbReference>
<evidence type="ECO:0000313" key="5">
    <source>
        <dbReference type="EMBL" id="ADI13322.1"/>
    </source>
</evidence>
<dbReference type="GO" id="GO:0005975">
    <property type="term" value="P:carbohydrate metabolic process"/>
    <property type="evidence" value="ECO:0007669"/>
    <property type="project" value="InterPro"/>
</dbReference>
<dbReference type="InterPro" id="IPR001764">
    <property type="entry name" value="Glyco_hydro_3_N"/>
</dbReference>
<keyword evidence="6" id="KW-1185">Reference proteome</keyword>
<dbReference type="InterPro" id="IPR050226">
    <property type="entry name" value="NagZ_Beta-hexosaminidase"/>
</dbReference>
<dbReference type="GO" id="GO:0004553">
    <property type="term" value="F:hydrolase activity, hydrolyzing O-glycosyl compounds"/>
    <property type="evidence" value="ECO:0007669"/>
    <property type="project" value="InterPro"/>
</dbReference>
<proteinExistence type="inferred from homology"/>
<dbReference type="InterPro" id="IPR017853">
    <property type="entry name" value="GH"/>
</dbReference>
<dbReference type="PANTHER" id="PTHR30480">
    <property type="entry name" value="BETA-HEXOSAMINIDASE-RELATED"/>
    <property type="match status" value="1"/>
</dbReference>
<evidence type="ECO:0000256" key="1">
    <source>
        <dbReference type="ARBA" id="ARBA00005336"/>
    </source>
</evidence>
<protein>
    <submittedName>
        <fullName evidence="5">Glycoside hydrolase family 3 domain protein</fullName>
    </submittedName>
</protein>
<evidence type="ECO:0000256" key="3">
    <source>
        <dbReference type="ARBA" id="ARBA00023295"/>
    </source>
</evidence>
<dbReference type="InterPro" id="IPR036962">
    <property type="entry name" value="Glyco_hydro_3_N_sf"/>
</dbReference>
<comment type="similarity">
    <text evidence="1">Belongs to the glycosyl hydrolase 3 family.</text>
</comment>
<keyword evidence="2 5" id="KW-0378">Hydrolase</keyword>
<dbReference type="EMBL" id="CP002049">
    <property type="protein sequence ID" value="ADI13322.1"/>
    <property type="molecule type" value="Genomic_DNA"/>
</dbReference>
<dbReference type="PROSITE" id="PS00775">
    <property type="entry name" value="GLYCOSYL_HYDROL_F3"/>
    <property type="match status" value="1"/>
</dbReference>
<sequence>MTDALLMIDLKQPRLTPDERAFLGERRVGGVCLFARNVEDRVQLGELTAELRALLGPDVLIAVDQEGGAVVRVRDVPYPPSMMALGAADDLGLTRKMGAMSARGLRAVGVNVNFAPVADVNHNPRNPVIAERAFGGDPEAVARHVAAFVAGHQEAGVGAVVKHFPGHGDTDLDSHLELPHLAADAARLERLELPPFRRAVAAGVAGVMSAHIVLPALDPALPATLSRAVLTGLLRERLGFDGVIFTDALDMRAIAASFAPAEAALRAVAAGADMALYLGPLKEHEAILRRLEAGLASGELDPEAVARARARLRALARRFPVAPAPEAAWEVGDEARLEAAAFRGTVALGELPKLEPGARVTLVAAAAVAAGGASSAVRAPAEALAAALEGAGVRVTRAFYARGAEGASVLGALAGAELVLFASTSRTRMEGAELALARAVARAVRPPQRFVHVALWNPYHALDLPGPALLTFGFRGPSARAAARALLEGGAPGRLPVALEVARGPYA</sequence>
<evidence type="ECO:0000259" key="4">
    <source>
        <dbReference type="Pfam" id="PF00933"/>
    </source>
</evidence>
<feature type="domain" description="Glycoside hydrolase family 3 N-terminal" evidence="4">
    <location>
        <begin position="14"/>
        <end position="312"/>
    </location>
</feature>
<dbReference type="OrthoDB" id="9805821at2"/>
<dbReference type="HOGENOM" id="CLU_008392_5_3_0"/>
<name>D7CXW2_TRURR</name>
<organism evidence="5 6">
    <name type="scientific">Truepera radiovictrix (strain DSM 17093 / CIP 108686 / LMG 22925 / RQ-24)</name>
    <dbReference type="NCBI Taxonomy" id="649638"/>
    <lineage>
        <taxon>Bacteria</taxon>
        <taxon>Thermotogati</taxon>
        <taxon>Deinococcota</taxon>
        <taxon>Deinococci</taxon>
        <taxon>Trueperales</taxon>
        <taxon>Trueperaceae</taxon>
        <taxon>Truepera</taxon>
    </lineage>
</organism>
<dbReference type="CAZy" id="GH3">
    <property type="family name" value="Glycoside Hydrolase Family 3"/>
</dbReference>
<dbReference type="NCBIfam" id="NF003740">
    <property type="entry name" value="PRK05337.1"/>
    <property type="match status" value="1"/>
</dbReference>
<evidence type="ECO:0000256" key="2">
    <source>
        <dbReference type="ARBA" id="ARBA00022801"/>
    </source>
</evidence>
<reference evidence="6" key="1">
    <citation type="submission" date="2010-05" db="EMBL/GenBank/DDBJ databases">
        <title>The complete genome of Truepera radiovictris DSM 17093.</title>
        <authorList>
            <consortium name="US DOE Joint Genome Institute (JGI-PGF)"/>
            <person name="Lucas S."/>
            <person name="Copeland A."/>
            <person name="Lapidus A."/>
            <person name="Glavina del Rio T."/>
            <person name="Dalin E."/>
            <person name="Tice H."/>
            <person name="Bruce D."/>
            <person name="Goodwin L."/>
            <person name="Pitluck S."/>
            <person name="Kyrpides N."/>
            <person name="Mavromatis K."/>
            <person name="Ovchinnikova G."/>
            <person name="Munk A.C."/>
            <person name="Detter J.C."/>
            <person name="Han C."/>
            <person name="Tapia R."/>
            <person name="Land M."/>
            <person name="Hauser L."/>
            <person name="Markowitz V."/>
            <person name="Cheng J.-F."/>
            <person name="Hugenholtz P."/>
            <person name="Woyke T."/>
            <person name="Wu D."/>
            <person name="Tindall B."/>
            <person name="Pomrenke H.G."/>
            <person name="Brambilla E."/>
            <person name="Klenk H.-P."/>
            <person name="Eisen J.A."/>
        </authorList>
    </citation>
    <scope>NUCLEOTIDE SEQUENCE [LARGE SCALE GENOMIC DNA]</scope>
    <source>
        <strain evidence="6">DSM 17093 / CIP 108686 / LMG 22925 / RQ-24</strain>
    </source>
</reference>
<dbReference type="RefSeq" id="WP_013176702.1">
    <property type="nucleotide sequence ID" value="NC_014221.1"/>
</dbReference>
<dbReference type="Pfam" id="PF00933">
    <property type="entry name" value="Glyco_hydro_3"/>
    <property type="match status" value="1"/>
</dbReference>
<dbReference type="Proteomes" id="UP000000379">
    <property type="component" value="Chromosome"/>
</dbReference>
<dbReference type="STRING" id="649638.Trad_0181"/>